<dbReference type="EMBL" id="CAKOFQ010007004">
    <property type="protein sequence ID" value="CAH1986723.1"/>
    <property type="molecule type" value="Genomic_DNA"/>
</dbReference>
<organism evidence="1 2">
    <name type="scientific">Acanthoscelides obtectus</name>
    <name type="common">Bean weevil</name>
    <name type="synonym">Bruchus obtectus</name>
    <dbReference type="NCBI Taxonomy" id="200917"/>
    <lineage>
        <taxon>Eukaryota</taxon>
        <taxon>Metazoa</taxon>
        <taxon>Ecdysozoa</taxon>
        <taxon>Arthropoda</taxon>
        <taxon>Hexapoda</taxon>
        <taxon>Insecta</taxon>
        <taxon>Pterygota</taxon>
        <taxon>Neoptera</taxon>
        <taxon>Endopterygota</taxon>
        <taxon>Coleoptera</taxon>
        <taxon>Polyphaga</taxon>
        <taxon>Cucujiformia</taxon>
        <taxon>Chrysomeloidea</taxon>
        <taxon>Chrysomelidae</taxon>
        <taxon>Bruchinae</taxon>
        <taxon>Bruchini</taxon>
        <taxon>Acanthoscelides</taxon>
    </lineage>
</organism>
<evidence type="ECO:0000313" key="1">
    <source>
        <dbReference type="EMBL" id="CAH1986723.1"/>
    </source>
</evidence>
<dbReference type="Proteomes" id="UP001152888">
    <property type="component" value="Unassembled WGS sequence"/>
</dbReference>
<sequence>MLMSETWLDCNFDSTVINRPGYTLFRKDPIGRGGGVGAYVKADLLCAVTDVGYSPYSSRGWAAVR</sequence>
<reference evidence="1" key="1">
    <citation type="submission" date="2022-03" db="EMBL/GenBank/DDBJ databases">
        <authorList>
            <person name="Sayadi A."/>
        </authorList>
    </citation>
    <scope>NUCLEOTIDE SEQUENCE</scope>
</reference>
<gene>
    <name evidence="1" type="ORF">ACAOBT_LOCUS17406</name>
</gene>
<name>A0A9P0KY61_ACAOB</name>
<proteinExistence type="predicted"/>
<evidence type="ECO:0000313" key="2">
    <source>
        <dbReference type="Proteomes" id="UP001152888"/>
    </source>
</evidence>
<dbReference type="OrthoDB" id="6782691at2759"/>
<protein>
    <submittedName>
        <fullName evidence="1">Uncharacterized protein</fullName>
    </submittedName>
</protein>
<dbReference type="AlphaFoldDB" id="A0A9P0KY61"/>
<comment type="caution">
    <text evidence="1">The sequence shown here is derived from an EMBL/GenBank/DDBJ whole genome shotgun (WGS) entry which is preliminary data.</text>
</comment>
<accession>A0A9P0KY61</accession>
<keyword evidence="2" id="KW-1185">Reference proteome</keyword>